<reference evidence="10 11" key="1">
    <citation type="submission" date="2018-05" db="EMBL/GenBank/DDBJ databases">
        <title>Streptomyces venezuelae.</title>
        <authorList>
            <person name="Kim W."/>
            <person name="Lee N."/>
            <person name="Cho B.-K."/>
        </authorList>
    </citation>
    <scope>NUCLEOTIDE SEQUENCE [LARGE SCALE GENOMIC DNA]</scope>
    <source>
        <strain evidence="10 11">ATCC 14584</strain>
    </source>
</reference>
<evidence type="ECO:0000256" key="9">
    <source>
        <dbReference type="SAM" id="Phobius"/>
    </source>
</evidence>
<evidence type="ECO:0000256" key="2">
    <source>
        <dbReference type="ARBA" id="ARBA00022475"/>
    </source>
</evidence>
<evidence type="ECO:0000256" key="3">
    <source>
        <dbReference type="ARBA" id="ARBA00022679"/>
    </source>
</evidence>
<dbReference type="GO" id="GO:0005886">
    <property type="term" value="C:plasma membrane"/>
    <property type="evidence" value="ECO:0007669"/>
    <property type="project" value="UniProtKB-SubCell"/>
</dbReference>
<evidence type="ECO:0000313" key="11">
    <source>
        <dbReference type="Proteomes" id="UP000322927"/>
    </source>
</evidence>
<evidence type="ECO:0000256" key="7">
    <source>
        <dbReference type="ARBA" id="ARBA00024033"/>
    </source>
</evidence>
<comment type="subcellular location">
    <subcellularLocation>
        <location evidence="1">Cell membrane</location>
        <topology evidence="1">Multi-pass membrane protein</topology>
    </subcellularLocation>
</comment>
<comment type="similarity">
    <text evidence="7">Belongs to the glycosyltransferase 87 family.</text>
</comment>
<evidence type="ECO:0000256" key="1">
    <source>
        <dbReference type="ARBA" id="ARBA00004651"/>
    </source>
</evidence>
<keyword evidence="2" id="KW-1003">Cell membrane</keyword>
<dbReference type="AlphaFoldDB" id="A0A5P2C4I3"/>
<feature type="transmembrane region" description="Helical" evidence="9">
    <location>
        <begin position="189"/>
        <end position="216"/>
    </location>
</feature>
<evidence type="ECO:0000256" key="5">
    <source>
        <dbReference type="ARBA" id="ARBA00022989"/>
    </source>
</evidence>
<organism evidence="10 11">
    <name type="scientific">Streptomyces venezuelae</name>
    <dbReference type="NCBI Taxonomy" id="54571"/>
    <lineage>
        <taxon>Bacteria</taxon>
        <taxon>Bacillati</taxon>
        <taxon>Actinomycetota</taxon>
        <taxon>Actinomycetes</taxon>
        <taxon>Kitasatosporales</taxon>
        <taxon>Streptomycetaceae</taxon>
        <taxon>Streptomyces</taxon>
    </lineage>
</organism>
<evidence type="ECO:0008006" key="12">
    <source>
        <dbReference type="Google" id="ProtNLM"/>
    </source>
</evidence>
<dbReference type="InterPro" id="IPR016570">
    <property type="entry name" value="UCP010361"/>
</dbReference>
<accession>A0A5P2C4I3</accession>
<dbReference type="InterPro" id="IPR018584">
    <property type="entry name" value="GT87"/>
</dbReference>
<protein>
    <recommendedName>
        <fullName evidence="12">DUF2029 domain-containing protein</fullName>
    </recommendedName>
</protein>
<feature type="transmembrane region" description="Helical" evidence="9">
    <location>
        <begin position="257"/>
        <end position="278"/>
    </location>
</feature>
<keyword evidence="3" id="KW-0808">Transferase</keyword>
<dbReference type="PIRSF" id="PIRSF010361">
    <property type="entry name" value="UCP010361"/>
    <property type="match status" value="1"/>
</dbReference>
<keyword evidence="6 9" id="KW-0472">Membrane</keyword>
<name>A0A5P2C4I3_STRVZ</name>
<dbReference type="GO" id="GO:0016758">
    <property type="term" value="F:hexosyltransferase activity"/>
    <property type="evidence" value="ECO:0007669"/>
    <property type="project" value="InterPro"/>
</dbReference>
<evidence type="ECO:0000256" key="8">
    <source>
        <dbReference type="SAM" id="MobiDB-lite"/>
    </source>
</evidence>
<feature type="transmembrane region" description="Helical" evidence="9">
    <location>
        <begin position="82"/>
        <end position="105"/>
    </location>
</feature>
<feature type="transmembrane region" description="Helical" evidence="9">
    <location>
        <begin position="338"/>
        <end position="359"/>
    </location>
</feature>
<proteinExistence type="inferred from homology"/>
<keyword evidence="4 9" id="KW-0812">Transmembrane</keyword>
<evidence type="ECO:0000256" key="4">
    <source>
        <dbReference type="ARBA" id="ARBA00022692"/>
    </source>
</evidence>
<feature type="region of interest" description="Disordered" evidence="8">
    <location>
        <begin position="393"/>
        <end position="419"/>
    </location>
</feature>
<dbReference type="EMBL" id="CP029192">
    <property type="protein sequence ID" value="QES36838.1"/>
    <property type="molecule type" value="Genomic_DNA"/>
</dbReference>
<evidence type="ECO:0000313" key="10">
    <source>
        <dbReference type="EMBL" id="QES36838.1"/>
    </source>
</evidence>
<gene>
    <name evidence="10" type="ORF">DEJ48_28630</name>
</gene>
<feature type="transmembrane region" description="Helical" evidence="9">
    <location>
        <begin position="117"/>
        <end position="136"/>
    </location>
</feature>
<feature type="transmembrane region" description="Helical" evidence="9">
    <location>
        <begin position="12"/>
        <end position="30"/>
    </location>
</feature>
<dbReference type="Pfam" id="PF09594">
    <property type="entry name" value="GT87"/>
    <property type="match status" value="1"/>
</dbReference>
<dbReference type="Proteomes" id="UP000322927">
    <property type="component" value="Chromosome"/>
</dbReference>
<dbReference type="OrthoDB" id="4099703at2"/>
<feature type="transmembrane region" description="Helical" evidence="9">
    <location>
        <begin position="365"/>
        <end position="387"/>
    </location>
</feature>
<keyword evidence="5 9" id="KW-1133">Transmembrane helix</keyword>
<evidence type="ECO:0000256" key="6">
    <source>
        <dbReference type="ARBA" id="ARBA00023136"/>
    </source>
</evidence>
<sequence length="419" mass="44919">MKRGEALMARILTVWGLTRALLMLFVLHVFTVPGPDVTSDVSVIYQGWYEILRTGTFPLDDVTWQYPPAAALAVLSPALLPFLGYATAFFVLCLVCDAAVCALLLHAGRRPGKSLRGAWVWVVGVALLGPTGYARYDVMVAAVAVAGLLAGARHPRTMGALAGFGALLKGWPVLLLVGTPRGRATRRSWAAAAATALALALVFLVTMPGALAFLTFQRDRGTEVESLGALVFHIARHFGWQGEVRLNYGSVEFLGPYVSLVSTVAQGLSVAAFCWLLVWRLRARVRAASTPADAAFVAVLLFTTTSRVISPQYMLWLVGTAAVCLAFRASPMVVPARLVLVATFVTFLEFPVWFSHVVAGDPLGLSLLLVRNGLLVAATVLACRNLWRRTVSAPRGAGPRPVPEQITQAPRADTYASAP</sequence>
<feature type="transmembrane region" description="Helical" evidence="9">
    <location>
        <begin position="156"/>
        <end position="177"/>
    </location>
</feature>